<evidence type="ECO:0000313" key="3">
    <source>
        <dbReference type="EMBL" id="KTB27535.1"/>
    </source>
</evidence>
<dbReference type="InterPro" id="IPR045339">
    <property type="entry name" value="DUF6534"/>
</dbReference>
<accession>A0A0W0ETY1</accession>
<feature type="domain" description="DUF6534" evidence="2">
    <location>
        <begin position="171"/>
        <end position="240"/>
    </location>
</feature>
<dbReference type="EMBL" id="LATX01002537">
    <property type="protein sequence ID" value="KTB27535.1"/>
    <property type="molecule type" value="Genomic_DNA"/>
</dbReference>
<feature type="transmembrane region" description="Helical" evidence="1">
    <location>
        <begin position="189"/>
        <end position="208"/>
    </location>
</feature>
<organism evidence="3 4">
    <name type="scientific">Moniliophthora roreri</name>
    <name type="common">Frosty pod rot fungus</name>
    <name type="synonym">Monilia roreri</name>
    <dbReference type="NCBI Taxonomy" id="221103"/>
    <lineage>
        <taxon>Eukaryota</taxon>
        <taxon>Fungi</taxon>
        <taxon>Dikarya</taxon>
        <taxon>Basidiomycota</taxon>
        <taxon>Agaricomycotina</taxon>
        <taxon>Agaricomycetes</taxon>
        <taxon>Agaricomycetidae</taxon>
        <taxon>Agaricales</taxon>
        <taxon>Marasmiineae</taxon>
        <taxon>Marasmiaceae</taxon>
        <taxon>Moniliophthora</taxon>
    </lineage>
</organism>
<dbReference type="Pfam" id="PF20152">
    <property type="entry name" value="DUF6534"/>
    <property type="match status" value="1"/>
</dbReference>
<sequence length="314" mass="34527">MALHVYKAGTTSGTIMTDFYFESSHPSARNDSCDSIYSHRVPLPDPEFWQSRPFGDRIWLLSPGGPLLPYRRRQDLSKPLPYPETNLERLIDRNKYHRTLVLCCTNISANKRDWWTPGIVCLLKVAHILLSTAVTVKVSQVRLVETLTENGRIIILVTIASFACLVTLDVICAVALSTNTLINKLIVHTINNGALTSVASASIIIFLVPVPKNLIFFAIYVVEAKLYSNSLLSTLNSRRSHVNALPVAVEPSNLSFATSGLSSGVSSAPVADAPSHTVDFPEPHVEVLIKMKPDVHYAQQDVELSEGNANPGRD</sequence>
<feature type="transmembrane region" description="Helical" evidence="1">
    <location>
        <begin position="153"/>
        <end position="177"/>
    </location>
</feature>
<keyword evidence="1" id="KW-1133">Transmembrane helix</keyword>
<evidence type="ECO:0000313" key="4">
    <source>
        <dbReference type="Proteomes" id="UP000054988"/>
    </source>
</evidence>
<keyword evidence="1" id="KW-0812">Transmembrane</keyword>
<evidence type="ECO:0000259" key="2">
    <source>
        <dbReference type="Pfam" id="PF20152"/>
    </source>
</evidence>
<feature type="transmembrane region" description="Helical" evidence="1">
    <location>
        <begin position="114"/>
        <end position="133"/>
    </location>
</feature>
<keyword evidence="1" id="KW-0472">Membrane</keyword>
<comment type="caution">
    <text evidence="3">The sequence shown here is derived from an EMBL/GenBank/DDBJ whole genome shotgun (WGS) entry which is preliminary data.</text>
</comment>
<reference evidence="3 4" key="1">
    <citation type="submission" date="2015-12" db="EMBL/GenBank/DDBJ databases">
        <title>Draft genome sequence of Moniliophthora roreri, the causal agent of frosty pod rot of cacao.</title>
        <authorList>
            <person name="Aime M.C."/>
            <person name="Diaz-Valderrama J.R."/>
            <person name="Kijpornyongpan T."/>
            <person name="Phillips-Mora W."/>
        </authorList>
    </citation>
    <scope>NUCLEOTIDE SEQUENCE [LARGE SCALE GENOMIC DNA]</scope>
    <source>
        <strain evidence="3 4">MCA 2952</strain>
    </source>
</reference>
<name>A0A0W0ETY1_MONRR</name>
<dbReference type="Proteomes" id="UP000054988">
    <property type="component" value="Unassembled WGS sequence"/>
</dbReference>
<dbReference type="AlphaFoldDB" id="A0A0W0ETY1"/>
<gene>
    <name evidence="3" type="ORF">WG66_19884</name>
</gene>
<evidence type="ECO:0000256" key="1">
    <source>
        <dbReference type="SAM" id="Phobius"/>
    </source>
</evidence>
<protein>
    <recommendedName>
        <fullName evidence="2">DUF6534 domain-containing protein</fullName>
    </recommendedName>
</protein>
<proteinExistence type="predicted"/>